<feature type="transmembrane region" description="Helical" evidence="1">
    <location>
        <begin position="111"/>
        <end position="131"/>
    </location>
</feature>
<keyword evidence="4" id="KW-1185">Reference proteome</keyword>
<name>N1PZC4_DOTSN</name>
<feature type="transmembrane region" description="Helical" evidence="1">
    <location>
        <begin position="239"/>
        <end position="262"/>
    </location>
</feature>
<keyword evidence="1" id="KW-1133">Transmembrane helix</keyword>
<dbReference type="STRING" id="675120.N1PZC4"/>
<dbReference type="eggNOG" id="ENOG502QTB6">
    <property type="taxonomic scope" value="Eukaryota"/>
</dbReference>
<keyword evidence="2" id="KW-0732">Signal</keyword>
<dbReference type="EMBL" id="KB446535">
    <property type="protein sequence ID" value="EME48876.1"/>
    <property type="molecule type" value="Genomic_DNA"/>
</dbReference>
<evidence type="ECO:0000256" key="2">
    <source>
        <dbReference type="SAM" id="SignalP"/>
    </source>
</evidence>
<evidence type="ECO:0000313" key="4">
    <source>
        <dbReference type="Proteomes" id="UP000016933"/>
    </source>
</evidence>
<evidence type="ECO:0000256" key="1">
    <source>
        <dbReference type="SAM" id="Phobius"/>
    </source>
</evidence>
<feature type="chain" id="PRO_5004110309" description="ABC transmembrane type-1 domain-containing protein" evidence="2">
    <location>
        <begin position="21"/>
        <end position="322"/>
    </location>
</feature>
<evidence type="ECO:0008006" key="5">
    <source>
        <dbReference type="Google" id="ProtNLM"/>
    </source>
</evidence>
<feature type="signal peptide" evidence="2">
    <location>
        <begin position="1"/>
        <end position="20"/>
    </location>
</feature>
<keyword evidence="1" id="KW-0472">Membrane</keyword>
<dbReference type="HOGENOM" id="CLU_026024_0_0_1"/>
<protein>
    <recommendedName>
        <fullName evidence="5">ABC transmembrane type-1 domain-containing protein</fullName>
    </recommendedName>
</protein>
<dbReference type="OMA" id="LADWWGL"/>
<proteinExistence type="predicted"/>
<dbReference type="AlphaFoldDB" id="N1PZC4"/>
<keyword evidence="1" id="KW-0812">Transmembrane</keyword>
<feature type="transmembrane region" description="Helical" evidence="1">
    <location>
        <begin position="215"/>
        <end position="233"/>
    </location>
</feature>
<dbReference type="Proteomes" id="UP000016933">
    <property type="component" value="Unassembled WGS sequence"/>
</dbReference>
<gene>
    <name evidence="3" type="ORF">DOTSEDRAFT_67819</name>
</gene>
<accession>N1PZC4</accession>
<evidence type="ECO:0000313" key="3">
    <source>
        <dbReference type="EMBL" id="EME48876.1"/>
    </source>
</evidence>
<reference evidence="4" key="1">
    <citation type="journal article" date="2012" name="PLoS Genet.">
        <title>The genomes of the fungal plant pathogens Cladosporium fulvum and Dothistroma septosporum reveal adaptation to different hosts and lifestyles but also signatures of common ancestry.</title>
        <authorList>
            <person name="de Wit P.J.G.M."/>
            <person name="van der Burgt A."/>
            <person name="Oekmen B."/>
            <person name="Stergiopoulos I."/>
            <person name="Abd-Elsalam K.A."/>
            <person name="Aerts A.L."/>
            <person name="Bahkali A.H."/>
            <person name="Beenen H.G."/>
            <person name="Chettri P."/>
            <person name="Cox M.P."/>
            <person name="Datema E."/>
            <person name="de Vries R.P."/>
            <person name="Dhillon B."/>
            <person name="Ganley A.R."/>
            <person name="Griffiths S.A."/>
            <person name="Guo Y."/>
            <person name="Hamelin R.C."/>
            <person name="Henrissat B."/>
            <person name="Kabir M.S."/>
            <person name="Jashni M.K."/>
            <person name="Kema G."/>
            <person name="Klaubauf S."/>
            <person name="Lapidus A."/>
            <person name="Levasseur A."/>
            <person name="Lindquist E."/>
            <person name="Mehrabi R."/>
            <person name="Ohm R.A."/>
            <person name="Owen T.J."/>
            <person name="Salamov A."/>
            <person name="Schwelm A."/>
            <person name="Schijlen E."/>
            <person name="Sun H."/>
            <person name="van den Burg H.A."/>
            <person name="van Ham R.C.H.J."/>
            <person name="Zhang S."/>
            <person name="Goodwin S.B."/>
            <person name="Grigoriev I.V."/>
            <person name="Collemare J."/>
            <person name="Bradshaw R.E."/>
        </authorList>
    </citation>
    <scope>NUCLEOTIDE SEQUENCE [LARGE SCALE GENOMIC DNA]</scope>
    <source>
        <strain evidence="4">NZE10 / CBS 128990</strain>
    </source>
</reference>
<organism evidence="3 4">
    <name type="scientific">Dothistroma septosporum (strain NZE10 / CBS 128990)</name>
    <name type="common">Red band needle blight fungus</name>
    <name type="synonym">Mycosphaerella pini</name>
    <dbReference type="NCBI Taxonomy" id="675120"/>
    <lineage>
        <taxon>Eukaryota</taxon>
        <taxon>Fungi</taxon>
        <taxon>Dikarya</taxon>
        <taxon>Ascomycota</taxon>
        <taxon>Pezizomycotina</taxon>
        <taxon>Dothideomycetes</taxon>
        <taxon>Dothideomycetidae</taxon>
        <taxon>Mycosphaerellales</taxon>
        <taxon>Mycosphaerellaceae</taxon>
        <taxon>Dothistroma</taxon>
    </lineage>
</organism>
<feature type="transmembrane region" description="Helical" evidence="1">
    <location>
        <begin position="137"/>
        <end position="153"/>
    </location>
</feature>
<dbReference type="OrthoDB" id="2956246at2759"/>
<reference evidence="3 4" key="2">
    <citation type="journal article" date="2012" name="PLoS Pathog.">
        <title>Diverse lifestyles and strategies of plant pathogenesis encoded in the genomes of eighteen Dothideomycetes fungi.</title>
        <authorList>
            <person name="Ohm R.A."/>
            <person name="Feau N."/>
            <person name="Henrissat B."/>
            <person name="Schoch C.L."/>
            <person name="Horwitz B.A."/>
            <person name="Barry K.W."/>
            <person name="Condon B.J."/>
            <person name="Copeland A.C."/>
            <person name="Dhillon B."/>
            <person name="Glaser F."/>
            <person name="Hesse C.N."/>
            <person name="Kosti I."/>
            <person name="LaButti K."/>
            <person name="Lindquist E.A."/>
            <person name="Lucas S."/>
            <person name="Salamov A.A."/>
            <person name="Bradshaw R.E."/>
            <person name="Ciuffetti L."/>
            <person name="Hamelin R.C."/>
            <person name="Kema G.H.J."/>
            <person name="Lawrence C."/>
            <person name="Scott J.A."/>
            <person name="Spatafora J.W."/>
            <person name="Turgeon B.G."/>
            <person name="de Wit P.J.G.M."/>
            <person name="Zhong S."/>
            <person name="Goodwin S.B."/>
            <person name="Grigoriev I.V."/>
        </authorList>
    </citation>
    <scope>NUCLEOTIDE SEQUENCE [LARGE SCALE GENOMIC DNA]</scope>
    <source>
        <strain evidence="4">NZE10 / CBS 128990</strain>
    </source>
</reference>
<sequence>MQSLLQTLSSMHLELAGLLALASLDHVAHRTAIKGTSSLLDIFVIAPGMHRQLRASDLSKGEFPACAAMTTGYVFRVENEATVLYLQNVGRTGHLTTLTVKDRSKHRRPDVMSSVSYFSAALLSIAVLYTLLTRQDWYAVSSIVFFMFARLANTTCIKRRATPGWFGQSEHGVKSALLVLLSRDRWVRIEGDTDDVKAVTSGSWLREPTSLESTASSAAALLVYLAAILVANASTFGQLLILVLLLGSAMLLGIANASTSVLSMKGRIIKVKSPPVEYTRRLALAKELVAEFKRTDCFVAMGMIQPSQEEELQKSYKGAVVM</sequence>